<dbReference type="GO" id="GO:0016787">
    <property type="term" value="F:hydrolase activity"/>
    <property type="evidence" value="ECO:0007669"/>
    <property type="project" value="UniProtKB-KW"/>
</dbReference>
<dbReference type="GeneID" id="91544346"/>
<dbReference type="InterPro" id="IPR000073">
    <property type="entry name" value="AB_hydrolase_1"/>
</dbReference>
<sequence length="295" mass="32091">MSRPKTLVRRGFADTRHGQVHYAEHGSGDPVLLLHQTPRSWDEYRDVLPLLGEGFRAIAVDTPGFGESARPAGPFSIDLFATGVLDLCDDLGLDRVALVGHHTGAVIALEAAAAAPDRVQGLVLSGMPFVDAERRRLVARRAPIDHVVPAPDGSHVLQLWNNRSRYYPADRPDLLDRLVRDGLGVLDRVEEGHLAVNRYRMEERIGLVRSPTLALCGELDEFSLPDLPKIAAALPGARTAVLPGTGVPAVDHRPEQFAAAVRTFLRDLRRSPDPTAAAHTRPLTGPLTERTTVTP</sequence>
<dbReference type="Gene3D" id="3.40.50.1820">
    <property type="entry name" value="alpha/beta hydrolase"/>
    <property type="match status" value="1"/>
</dbReference>
<evidence type="ECO:0000313" key="4">
    <source>
        <dbReference type="Proteomes" id="UP001335325"/>
    </source>
</evidence>
<evidence type="ECO:0000259" key="2">
    <source>
        <dbReference type="Pfam" id="PF00561"/>
    </source>
</evidence>
<gene>
    <name evidence="3" type="ORF">OIE73_17220</name>
</gene>
<organism evidence="3 4">
    <name type="scientific">Streptomyces hirsutus</name>
    <dbReference type="NCBI Taxonomy" id="35620"/>
    <lineage>
        <taxon>Bacteria</taxon>
        <taxon>Bacillati</taxon>
        <taxon>Actinomycetota</taxon>
        <taxon>Actinomycetes</taxon>
        <taxon>Kitasatosporales</taxon>
        <taxon>Streptomycetaceae</taxon>
        <taxon>Streptomyces</taxon>
    </lineage>
</organism>
<accession>A0ABZ1GQ30</accession>
<proteinExistence type="predicted"/>
<dbReference type="InterPro" id="IPR029058">
    <property type="entry name" value="AB_hydrolase_fold"/>
</dbReference>
<dbReference type="RefSeq" id="WP_326753385.1">
    <property type="nucleotide sequence ID" value="NZ_CP109134.1"/>
</dbReference>
<protein>
    <submittedName>
        <fullName evidence="3">Alpha/beta hydrolase</fullName>
    </submittedName>
</protein>
<feature type="region of interest" description="Disordered" evidence="1">
    <location>
        <begin position="270"/>
        <end position="295"/>
    </location>
</feature>
<keyword evidence="4" id="KW-1185">Reference proteome</keyword>
<name>A0ABZ1GQ30_9ACTN</name>
<evidence type="ECO:0000313" key="3">
    <source>
        <dbReference type="EMBL" id="WSD07330.1"/>
    </source>
</evidence>
<dbReference type="Pfam" id="PF00561">
    <property type="entry name" value="Abhydrolase_1"/>
    <property type="match status" value="1"/>
</dbReference>
<reference evidence="3 4" key="1">
    <citation type="submission" date="2022-10" db="EMBL/GenBank/DDBJ databases">
        <title>The complete genomes of actinobacterial strains from the NBC collection.</title>
        <authorList>
            <person name="Joergensen T.S."/>
            <person name="Alvarez Arevalo M."/>
            <person name="Sterndorff E.B."/>
            <person name="Faurdal D."/>
            <person name="Vuksanovic O."/>
            <person name="Mourched A.-S."/>
            <person name="Charusanti P."/>
            <person name="Shaw S."/>
            <person name="Blin K."/>
            <person name="Weber T."/>
        </authorList>
    </citation>
    <scope>NUCLEOTIDE SEQUENCE [LARGE SCALE GENOMIC DNA]</scope>
    <source>
        <strain evidence="3 4">NBC 01753</strain>
    </source>
</reference>
<dbReference type="InterPro" id="IPR050266">
    <property type="entry name" value="AB_hydrolase_sf"/>
</dbReference>
<dbReference type="PRINTS" id="PR00111">
    <property type="entry name" value="ABHYDROLASE"/>
</dbReference>
<dbReference type="Proteomes" id="UP001335325">
    <property type="component" value="Chromosome"/>
</dbReference>
<dbReference type="SUPFAM" id="SSF53474">
    <property type="entry name" value="alpha/beta-Hydrolases"/>
    <property type="match status" value="1"/>
</dbReference>
<evidence type="ECO:0000256" key="1">
    <source>
        <dbReference type="SAM" id="MobiDB-lite"/>
    </source>
</evidence>
<feature type="domain" description="AB hydrolase-1" evidence="2">
    <location>
        <begin position="30"/>
        <end position="139"/>
    </location>
</feature>
<dbReference type="EMBL" id="CP109134">
    <property type="protein sequence ID" value="WSD07330.1"/>
    <property type="molecule type" value="Genomic_DNA"/>
</dbReference>
<dbReference type="PANTHER" id="PTHR43798">
    <property type="entry name" value="MONOACYLGLYCEROL LIPASE"/>
    <property type="match status" value="1"/>
</dbReference>
<keyword evidence="3" id="KW-0378">Hydrolase</keyword>